<dbReference type="RefSeq" id="XP_023625280.1">
    <property type="nucleotide sequence ID" value="XM_023769512.1"/>
</dbReference>
<dbReference type="EMBL" id="FJUY01000005">
    <property type="protein sequence ID" value="CZT18390.1"/>
    <property type="molecule type" value="Genomic_DNA"/>
</dbReference>
<gene>
    <name evidence="3" type="ORF">RCC_04234</name>
</gene>
<dbReference type="GeneID" id="35599411"/>
<evidence type="ECO:0000313" key="3">
    <source>
        <dbReference type="EMBL" id="CZT18390.1"/>
    </source>
</evidence>
<evidence type="ECO:0000259" key="2">
    <source>
        <dbReference type="Pfam" id="PF20408"/>
    </source>
</evidence>
<sequence length="298" mass="33341">MPKRTRAEVAAANREGEEREQENDEENTSQRDENANIKTFTIPFKKDKTISCETREYSPSTSQSLIFTHGAGGGLESAAMRSFAAGFSRHGRITSFQGNMNLSSRVGMFQTVVSHHQEKHENDPLVLGGRSMGARAAVLAALELISEGVEVQALVLVSYPLTASKNGKQEREFERREKILLDLPESLHVLFVCGTKDVQCDLEALEEVRNEMRANSWMVEVRDADHGMGVVLKAGTRAVGEMTGEVAARWLAERDREKRVCEIHWDKEEEKACQESWRNCVVDKGDKADVNEKKMKTG</sequence>
<evidence type="ECO:0000313" key="4">
    <source>
        <dbReference type="Proteomes" id="UP000225277"/>
    </source>
</evidence>
<organism evidence="3 4">
    <name type="scientific">Ramularia collo-cygni</name>
    <dbReference type="NCBI Taxonomy" id="112498"/>
    <lineage>
        <taxon>Eukaryota</taxon>
        <taxon>Fungi</taxon>
        <taxon>Dikarya</taxon>
        <taxon>Ascomycota</taxon>
        <taxon>Pezizomycotina</taxon>
        <taxon>Dothideomycetes</taxon>
        <taxon>Dothideomycetidae</taxon>
        <taxon>Mycosphaerellales</taxon>
        <taxon>Mycosphaerellaceae</taxon>
        <taxon>Ramularia</taxon>
    </lineage>
</organism>
<dbReference type="OrthoDB" id="6415022at2759"/>
<keyword evidence="4" id="KW-1185">Reference proteome</keyword>
<dbReference type="InterPro" id="IPR046879">
    <property type="entry name" value="KANL3/Tex30_Abhydrolase"/>
</dbReference>
<reference evidence="3 4" key="1">
    <citation type="submission" date="2016-03" db="EMBL/GenBank/DDBJ databases">
        <authorList>
            <person name="Ploux O."/>
        </authorList>
    </citation>
    <scope>NUCLEOTIDE SEQUENCE [LARGE SCALE GENOMIC DNA]</scope>
    <source>
        <strain evidence="3 4">URUG2</strain>
    </source>
</reference>
<feature type="region of interest" description="Disordered" evidence="1">
    <location>
        <begin position="1"/>
        <end position="35"/>
    </location>
</feature>
<dbReference type="Gene3D" id="3.40.50.1820">
    <property type="entry name" value="alpha/beta hydrolase"/>
    <property type="match status" value="1"/>
</dbReference>
<dbReference type="InterPro" id="IPR029058">
    <property type="entry name" value="AB_hydrolase_fold"/>
</dbReference>
<dbReference type="InterPro" id="IPR026555">
    <property type="entry name" value="NSL3/Tex30"/>
</dbReference>
<dbReference type="PANTHER" id="PTHR13136:SF11">
    <property type="entry name" value="TESTIS-EXPRESSED PROTEIN 30"/>
    <property type="match status" value="1"/>
</dbReference>
<proteinExistence type="predicted"/>
<dbReference type="SUPFAM" id="SSF53474">
    <property type="entry name" value="alpha/beta-Hydrolases"/>
    <property type="match status" value="1"/>
</dbReference>
<dbReference type="Proteomes" id="UP000225277">
    <property type="component" value="Unassembled WGS sequence"/>
</dbReference>
<evidence type="ECO:0000256" key="1">
    <source>
        <dbReference type="SAM" id="MobiDB-lite"/>
    </source>
</evidence>
<dbReference type="PANTHER" id="PTHR13136">
    <property type="entry name" value="TESTIS DEVELOPMENT PROTEIN PRTD"/>
    <property type="match status" value="1"/>
</dbReference>
<dbReference type="AlphaFoldDB" id="A0A2D3UYV8"/>
<dbReference type="Pfam" id="PF20408">
    <property type="entry name" value="Abhydrolase_11"/>
    <property type="match status" value="1"/>
</dbReference>
<protein>
    <recommendedName>
        <fullName evidence="2">KANL3/Tex30 alpha/beta hydrolase-like domain-containing protein</fullName>
    </recommendedName>
</protein>
<feature type="domain" description="KANL3/Tex30 alpha/beta hydrolase-like" evidence="2">
    <location>
        <begin position="63"/>
        <end position="238"/>
    </location>
</feature>
<feature type="compositionally biased region" description="Acidic residues" evidence="1">
    <location>
        <begin position="18"/>
        <end position="27"/>
    </location>
</feature>
<accession>A0A2D3UYV8</accession>
<dbReference type="STRING" id="112498.A0A2D3UYV8"/>
<name>A0A2D3UYV8_9PEZI</name>